<comment type="catalytic activity">
    <reaction evidence="2 11">
        <text>glutathione + H2O = L-cysteinylglycine + L-glutamate</text>
        <dbReference type="Rhea" id="RHEA:28807"/>
        <dbReference type="ChEBI" id="CHEBI:15377"/>
        <dbReference type="ChEBI" id="CHEBI:29985"/>
        <dbReference type="ChEBI" id="CHEBI:57925"/>
        <dbReference type="ChEBI" id="CHEBI:61694"/>
        <dbReference type="EC" id="3.4.19.13"/>
    </reaction>
</comment>
<evidence type="ECO:0000256" key="8">
    <source>
        <dbReference type="ARBA" id="ARBA00047417"/>
    </source>
</evidence>
<feature type="binding site" evidence="10">
    <location>
        <position position="113"/>
    </location>
    <ligand>
        <name>L-glutamate</name>
        <dbReference type="ChEBI" id="CHEBI:29985"/>
    </ligand>
</feature>
<organism evidence="14 15">
    <name type="scientific">Kribbella amoyensis</name>
    <dbReference type="NCBI Taxonomy" id="996641"/>
    <lineage>
        <taxon>Bacteria</taxon>
        <taxon>Bacillati</taxon>
        <taxon>Actinomycetota</taxon>
        <taxon>Actinomycetes</taxon>
        <taxon>Propionibacteriales</taxon>
        <taxon>Kribbellaceae</taxon>
        <taxon>Kribbella</taxon>
    </lineage>
</organism>
<dbReference type="Proteomes" id="UP000318380">
    <property type="component" value="Unassembled WGS sequence"/>
</dbReference>
<protein>
    <recommendedName>
        <fullName evidence="11">Glutathione hydrolase proenzyme</fullName>
        <ecNumber evidence="11">2.3.2.2</ecNumber>
        <ecNumber evidence="11">3.4.19.13</ecNumber>
    </recommendedName>
    <component>
        <recommendedName>
            <fullName evidence="11">Glutathione hydrolase large chain</fullName>
        </recommendedName>
    </component>
    <component>
        <recommendedName>
            <fullName evidence="11">Glutathione hydrolase small chain</fullName>
        </recommendedName>
    </component>
</protein>
<dbReference type="NCBIfam" id="TIGR00066">
    <property type="entry name" value="g_glut_trans"/>
    <property type="match status" value="1"/>
</dbReference>
<keyword evidence="6 11" id="KW-0865">Zymogen</keyword>
<dbReference type="EC" id="2.3.2.2" evidence="11"/>
<proteinExistence type="inferred from homology"/>
<evidence type="ECO:0000256" key="12">
    <source>
        <dbReference type="SAM" id="MobiDB-lite"/>
    </source>
</evidence>
<dbReference type="Pfam" id="PF01019">
    <property type="entry name" value="G_glu_transpept"/>
    <property type="match status" value="1"/>
</dbReference>
<reference evidence="14 15" key="1">
    <citation type="submission" date="2019-06" db="EMBL/GenBank/DDBJ databases">
        <title>Sequencing the genomes of 1000 actinobacteria strains.</title>
        <authorList>
            <person name="Klenk H.-P."/>
        </authorList>
    </citation>
    <scope>NUCLEOTIDE SEQUENCE [LARGE SCALE GENOMIC DNA]</scope>
    <source>
        <strain evidence="14 15">DSM 24683</strain>
    </source>
</reference>
<gene>
    <name evidence="14" type="ORF">FB561_7505</name>
</gene>
<evidence type="ECO:0000256" key="11">
    <source>
        <dbReference type="RuleBase" id="RU368036"/>
    </source>
</evidence>
<name>A0A561B0X3_9ACTN</name>
<comment type="similarity">
    <text evidence="3 11">Belongs to the gamma-glutamyltransferase family.</text>
</comment>
<dbReference type="PANTHER" id="PTHR43199">
    <property type="entry name" value="GLUTATHIONE HYDROLASE"/>
    <property type="match status" value="1"/>
</dbReference>
<keyword evidence="4 11" id="KW-0808">Transferase</keyword>
<dbReference type="InterPro" id="IPR000101">
    <property type="entry name" value="GGT_peptidase"/>
</dbReference>
<feature type="binding site" evidence="10">
    <location>
        <begin position="479"/>
        <end position="480"/>
    </location>
    <ligand>
        <name>L-glutamate</name>
        <dbReference type="ChEBI" id="CHEBI:29985"/>
    </ligand>
</feature>
<dbReference type="InterPro" id="IPR051792">
    <property type="entry name" value="GGT_bact"/>
</dbReference>
<dbReference type="Gene3D" id="3.60.20.40">
    <property type="match status" value="1"/>
</dbReference>
<dbReference type="GO" id="GO:0006750">
    <property type="term" value="P:glutathione biosynthetic process"/>
    <property type="evidence" value="ECO:0007669"/>
    <property type="project" value="UniProtKB-KW"/>
</dbReference>
<evidence type="ECO:0000256" key="6">
    <source>
        <dbReference type="ARBA" id="ARBA00023145"/>
    </source>
</evidence>
<dbReference type="Gene3D" id="1.10.246.130">
    <property type="match status" value="1"/>
</dbReference>
<feature type="active site" description="Nucleophile" evidence="9">
    <location>
        <position position="416"/>
    </location>
</feature>
<dbReference type="GO" id="GO:0006751">
    <property type="term" value="P:glutathione catabolic process"/>
    <property type="evidence" value="ECO:0007669"/>
    <property type="project" value="UniProtKB-UniRule"/>
</dbReference>
<dbReference type="PANTHER" id="PTHR43199:SF1">
    <property type="entry name" value="GLUTATHIONE HYDROLASE PROENZYME"/>
    <property type="match status" value="1"/>
</dbReference>
<dbReference type="PRINTS" id="PR01210">
    <property type="entry name" value="GGTRANSPTASE"/>
</dbReference>
<dbReference type="OrthoDB" id="9781342at2"/>
<keyword evidence="11" id="KW-0317">Glutathione biosynthesis</keyword>
<comment type="catalytic activity">
    <reaction evidence="8 11">
        <text>an N-terminal (5-L-glutamyl)-[peptide] + an alpha-amino acid = 5-L-glutamyl amino acid + an N-terminal L-alpha-aminoacyl-[peptide]</text>
        <dbReference type="Rhea" id="RHEA:23904"/>
        <dbReference type="Rhea" id="RHEA-COMP:9780"/>
        <dbReference type="Rhea" id="RHEA-COMP:9795"/>
        <dbReference type="ChEBI" id="CHEBI:77644"/>
        <dbReference type="ChEBI" id="CHEBI:78597"/>
        <dbReference type="ChEBI" id="CHEBI:78599"/>
        <dbReference type="ChEBI" id="CHEBI:78608"/>
        <dbReference type="EC" id="2.3.2.2"/>
    </reaction>
</comment>
<comment type="PTM">
    <text evidence="11">Cleaved by autocatalysis into a large and a small subunit.</text>
</comment>
<evidence type="ECO:0000256" key="2">
    <source>
        <dbReference type="ARBA" id="ARBA00001089"/>
    </source>
</evidence>
<comment type="caution">
    <text evidence="14">The sequence shown here is derived from an EMBL/GenBank/DDBJ whole genome shotgun (WGS) entry which is preliminary data.</text>
</comment>
<dbReference type="InterPro" id="IPR043138">
    <property type="entry name" value="GGT_lsub"/>
</dbReference>
<keyword evidence="7 11" id="KW-0012">Acyltransferase</keyword>
<dbReference type="RefSeq" id="WP_145814804.1">
    <property type="nucleotide sequence ID" value="NZ_VIVK01000004.1"/>
</dbReference>
<dbReference type="EMBL" id="VIVK01000004">
    <property type="protein sequence ID" value="TWD72513.1"/>
    <property type="molecule type" value="Genomic_DNA"/>
</dbReference>
<comment type="catalytic activity">
    <reaction evidence="1 11">
        <text>an S-substituted glutathione + H2O = an S-substituted L-cysteinylglycine + L-glutamate</text>
        <dbReference type="Rhea" id="RHEA:59468"/>
        <dbReference type="ChEBI" id="CHEBI:15377"/>
        <dbReference type="ChEBI" id="CHEBI:29985"/>
        <dbReference type="ChEBI" id="CHEBI:90779"/>
        <dbReference type="ChEBI" id="CHEBI:143103"/>
        <dbReference type="EC" id="3.4.19.13"/>
    </reaction>
</comment>
<dbReference type="GO" id="GO:0036374">
    <property type="term" value="F:glutathione hydrolase activity"/>
    <property type="evidence" value="ECO:0007669"/>
    <property type="project" value="UniProtKB-UniRule"/>
</dbReference>
<dbReference type="SUPFAM" id="SSF56235">
    <property type="entry name" value="N-terminal nucleophile aminohydrolases (Ntn hydrolases)"/>
    <property type="match status" value="1"/>
</dbReference>
<comment type="pathway">
    <text evidence="11">Sulfur metabolism; glutathione metabolism.</text>
</comment>
<evidence type="ECO:0000256" key="4">
    <source>
        <dbReference type="ARBA" id="ARBA00022679"/>
    </source>
</evidence>
<keyword evidence="5 11" id="KW-0378">Hydrolase</keyword>
<comment type="subunit">
    <text evidence="11">This enzyme consists of two polypeptide chains, which are synthesized in precursor form from a single polypeptide.</text>
</comment>
<accession>A0A561B0X3</accession>
<feature type="chain" id="PRO_5022167488" description="Glutathione hydrolase proenzyme" evidence="13">
    <location>
        <begin position="30"/>
        <end position="610"/>
    </location>
</feature>
<evidence type="ECO:0000256" key="7">
    <source>
        <dbReference type="ARBA" id="ARBA00023315"/>
    </source>
</evidence>
<feature type="binding site" evidence="10">
    <location>
        <position position="458"/>
    </location>
    <ligand>
        <name>L-glutamate</name>
        <dbReference type="ChEBI" id="CHEBI:29985"/>
    </ligand>
</feature>
<feature type="binding site" evidence="10">
    <location>
        <position position="501"/>
    </location>
    <ligand>
        <name>L-glutamate</name>
        <dbReference type="ChEBI" id="CHEBI:29985"/>
    </ligand>
</feature>
<keyword evidence="13" id="KW-0732">Signal</keyword>
<evidence type="ECO:0000256" key="13">
    <source>
        <dbReference type="SAM" id="SignalP"/>
    </source>
</evidence>
<sequence length="610" mass="63005">MTPKKLVASLTLGALVLSGLTAGGTQAQAARAPQPPVKNATAIGFGGAVASVDPEATNAGLGVLRRGGNAVDAAVATAAALGVTEPYSAGIGGGGYFVYYDAKQRKVFTIDGRETAPAEMPTDAFIDEATGKPYNFFPELVTSGVSVGVPGTLATWDKALRSWGSLSLKKALRPATDLAERGFVVDQTFRSQTLDNKARFSAVVPTAKLFLPNGDAPQVGSVFKNPELAATYDLIGKKGLSAFYGGDLAAEMAAAVTSPPKTPGTTLPVMPGHLTTGDLAKYKVVEQAPTKVRYDGLDVYGMAPSSSGGTTVGEALNILAPQQLAKQSTPQALHTYLEASALSFADRGAYVGDPAYVDVPTKELLSKGFGAERSCQIDPKTAAVKPVKAGSPDGSYSPCTPGVATTERPDTEGLSTTHLVAADRWGNVVSYTLTIEQTGGSGITVPGRGFLLNNELTDFSAVYDEADPNRIEPGKRPRSSMSPTIVLRDGKPFLALGSPGGSTIITTVLQTLTNRLDRGMTLPEAVAAPRASQRNTANVTAEPAFIDAYDASLKPYGHKLVLAGDALTSAAEIGAVAALEVLPGGGYLAAAEPKRRGGGSAGTLHQLWPR</sequence>
<evidence type="ECO:0000256" key="10">
    <source>
        <dbReference type="PIRSR" id="PIRSR600101-2"/>
    </source>
</evidence>
<dbReference type="InterPro" id="IPR029055">
    <property type="entry name" value="Ntn_hydrolases_N"/>
</dbReference>
<evidence type="ECO:0000256" key="3">
    <source>
        <dbReference type="ARBA" id="ARBA00009381"/>
    </source>
</evidence>
<dbReference type="InterPro" id="IPR043137">
    <property type="entry name" value="GGT_ssub_C"/>
</dbReference>
<dbReference type="AlphaFoldDB" id="A0A561B0X3"/>
<evidence type="ECO:0000256" key="9">
    <source>
        <dbReference type="PIRSR" id="PIRSR600101-1"/>
    </source>
</evidence>
<evidence type="ECO:0000313" key="15">
    <source>
        <dbReference type="Proteomes" id="UP000318380"/>
    </source>
</evidence>
<evidence type="ECO:0000256" key="5">
    <source>
        <dbReference type="ARBA" id="ARBA00022801"/>
    </source>
</evidence>
<dbReference type="GO" id="GO:0103068">
    <property type="term" value="F:leukotriene C4 gamma-glutamyl transferase activity"/>
    <property type="evidence" value="ECO:0007669"/>
    <property type="project" value="UniProtKB-EC"/>
</dbReference>
<dbReference type="EC" id="3.4.19.13" evidence="11"/>
<feature type="region of interest" description="Disordered" evidence="12">
    <location>
        <begin position="385"/>
        <end position="410"/>
    </location>
</feature>
<dbReference type="UniPathway" id="UPA00204"/>
<keyword evidence="15" id="KW-1185">Reference proteome</keyword>
<evidence type="ECO:0000313" key="14">
    <source>
        <dbReference type="EMBL" id="TWD72513.1"/>
    </source>
</evidence>
<evidence type="ECO:0000256" key="1">
    <source>
        <dbReference type="ARBA" id="ARBA00001049"/>
    </source>
</evidence>
<feature type="signal peptide" evidence="13">
    <location>
        <begin position="1"/>
        <end position="29"/>
    </location>
</feature>